<dbReference type="Pfam" id="PF00248">
    <property type="entry name" value="Aldo_ket_red"/>
    <property type="match status" value="1"/>
</dbReference>
<evidence type="ECO:0000313" key="4">
    <source>
        <dbReference type="Proteomes" id="UP001285441"/>
    </source>
</evidence>
<evidence type="ECO:0000313" key="3">
    <source>
        <dbReference type="EMBL" id="KAK3370561.1"/>
    </source>
</evidence>
<gene>
    <name evidence="3" type="ORF">B0H63DRAFT_487231</name>
</gene>
<keyword evidence="4" id="KW-1185">Reference proteome</keyword>
<sequence length="322" mass="35302">MSPQLIYGTATFGMDVTGFADAEAAKSMLKTVRSLGIKRLDTAPRYPPLSTGRAEELIGESVDISGDLTVDTKVYTDTRTDGSGDLARDAMQKSVCGSLERLKRSQGVNILYAHRADPATPLEEQVRNFNEQIAQGHCEAWGVSNTPPAVLEKIVQICEENGWQKPSAYQGDYNLVTRAMEAKLLPILRAHGMSFVAFRALGAGFLTGKFVNNQHEGTRLSDDNPLGKAMQRVFSDEELRRAVKEFDTEVKKHGLSSLEVAVRWVAHHSALRDADAIILGASKETQLQETVSLIQKGPLDPPVLALVDELWASVQQSRENVL</sequence>
<dbReference type="GO" id="GO:0016491">
    <property type="term" value="F:oxidoreductase activity"/>
    <property type="evidence" value="ECO:0007669"/>
    <property type="project" value="UniProtKB-KW"/>
</dbReference>
<organism evidence="3 4">
    <name type="scientific">Podospora didyma</name>
    <dbReference type="NCBI Taxonomy" id="330526"/>
    <lineage>
        <taxon>Eukaryota</taxon>
        <taxon>Fungi</taxon>
        <taxon>Dikarya</taxon>
        <taxon>Ascomycota</taxon>
        <taxon>Pezizomycotina</taxon>
        <taxon>Sordariomycetes</taxon>
        <taxon>Sordariomycetidae</taxon>
        <taxon>Sordariales</taxon>
        <taxon>Podosporaceae</taxon>
        <taxon>Podospora</taxon>
    </lineage>
</organism>
<name>A0AAE0K6V3_9PEZI</name>
<evidence type="ECO:0000256" key="1">
    <source>
        <dbReference type="ARBA" id="ARBA00023002"/>
    </source>
</evidence>
<dbReference type="SUPFAM" id="SSF51430">
    <property type="entry name" value="NAD(P)-linked oxidoreductase"/>
    <property type="match status" value="1"/>
</dbReference>
<evidence type="ECO:0000259" key="2">
    <source>
        <dbReference type="Pfam" id="PF00248"/>
    </source>
</evidence>
<dbReference type="InterPro" id="IPR050523">
    <property type="entry name" value="AKR_Detox_Biosynth"/>
</dbReference>
<dbReference type="AlphaFoldDB" id="A0AAE0K6V3"/>
<dbReference type="PANTHER" id="PTHR43364">
    <property type="entry name" value="NADH-SPECIFIC METHYLGLYOXAL REDUCTASE-RELATED"/>
    <property type="match status" value="1"/>
</dbReference>
<dbReference type="InterPro" id="IPR036812">
    <property type="entry name" value="NAD(P)_OxRdtase_dom_sf"/>
</dbReference>
<accession>A0AAE0K6V3</accession>
<reference evidence="3" key="2">
    <citation type="submission" date="2023-06" db="EMBL/GenBank/DDBJ databases">
        <authorList>
            <consortium name="Lawrence Berkeley National Laboratory"/>
            <person name="Haridas S."/>
            <person name="Hensen N."/>
            <person name="Bonometti L."/>
            <person name="Westerberg I."/>
            <person name="Brannstrom I.O."/>
            <person name="Guillou S."/>
            <person name="Cros-Aarteil S."/>
            <person name="Calhoun S."/>
            <person name="Kuo A."/>
            <person name="Mondo S."/>
            <person name="Pangilinan J."/>
            <person name="Riley R."/>
            <person name="LaButti K."/>
            <person name="Andreopoulos B."/>
            <person name="Lipzen A."/>
            <person name="Chen C."/>
            <person name="Yanf M."/>
            <person name="Daum C."/>
            <person name="Ng V."/>
            <person name="Clum A."/>
            <person name="Steindorff A."/>
            <person name="Ohm R."/>
            <person name="Martin F."/>
            <person name="Silar P."/>
            <person name="Natvig D."/>
            <person name="Lalanne C."/>
            <person name="Gautier V."/>
            <person name="Ament-velasquez S.L."/>
            <person name="Kruys A."/>
            <person name="Hutchinson M.I."/>
            <person name="Powell A.J."/>
            <person name="Barry K."/>
            <person name="Miller A.N."/>
            <person name="Grigoriev I.V."/>
            <person name="Debuchy R."/>
            <person name="Gladieux P."/>
            <person name="Thoren M.H."/>
            <person name="Johannesson H."/>
        </authorList>
    </citation>
    <scope>NUCLEOTIDE SEQUENCE</scope>
    <source>
        <strain evidence="3">CBS 232.78</strain>
    </source>
</reference>
<dbReference type="PANTHER" id="PTHR43364:SF4">
    <property type="entry name" value="NAD(P)-LINKED OXIDOREDUCTASE SUPERFAMILY PROTEIN"/>
    <property type="match status" value="1"/>
</dbReference>
<feature type="domain" description="NADP-dependent oxidoreductase" evidence="2">
    <location>
        <begin position="5"/>
        <end position="311"/>
    </location>
</feature>
<protein>
    <submittedName>
        <fullName evidence="3">Oxidoreductase</fullName>
    </submittedName>
</protein>
<dbReference type="Proteomes" id="UP001285441">
    <property type="component" value="Unassembled WGS sequence"/>
</dbReference>
<dbReference type="EMBL" id="JAULSW010000009">
    <property type="protein sequence ID" value="KAK3370561.1"/>
    <property type="molecule type" value="Genomic_DNA"/>
</dbReference>
<proteinExistence type="predicted"/>
<comment type="caution">
    <text evidence="3">The sequence shown here is derived from an EMBL/GenBank/DDBJ whole genome shotgun (WGS) entry which is preliminary data.</text>
</comment>
<dbReference type="InterPro" id="IPR023210">
    <property type="entry name" value="NADP_OxRdtase_dom"/>
</dbReference>
<dbReference type="Gene3D" id="3.20.20.100">
    <property type="entry name" value="NADP-dependent oxidoreductase domain"/>
    <property type="match status" value="1"/>
</dbReference>
<keyword evidence="1" id="KW-0560">Oxidoreductase</keyword>
<reference evidence="3" key="1">
    <citation type="journal article" date="2023" name="Mol. Phylogenet. Evol.">
        <title>Genome-scale phylogeny and comparative genomics of the fungal order Sordariales.</title>
        <authorList>
            <person name="Hensen N."/>
            <person name="Bonometti L."/>
            <person name="Westerberg I."/>
            <person name="Brannstrom I.O."/>
            <person name="Guillou S."/>
            <person name="Cros-Aarteil S."/>
            <person name="Calhoun S."/>
            <person name="Haridas S."/>
            <person name="Kuo A."/>
            <person name="Mondo S."/>
            <person name="Pangilinan J."/>
            <person name="Riley R."/>
            <person name="LaButti K."/>
            <person name="Andreopoulos B."/>
            <person name="Lipzen A."/>
            <person name="Chen C."/>
            <person name="Yan M."/>
            <person name="Daum C."/>
            <person name="Ng V."/>
            <person name="Clum A."/>
            <person name="Steindorff A."/>
            <person name="Ohm R.A."/>
            <person name="Martin F."/>
            <person name="Silar P."/>
            <person name="Natvig D.O."/>
            <person name="Lalanne C."/>
            <person name="Gautier V."/>
            <person name="Ament-Velasquez S.L."/>
            <person name="Kruys A."/>
            <person name="Hutchinson M.I."/>
            <person name="Powell A.J."/>
            <person name="Barry K."/>
            <person name="Miller A.N."/>
            <person name="Grigoriev I.V."/>
            <person name="Debuchy R."/>
            <person name="Gladieux P."/>
            <person name="Hiltunen Thoren M."/>
            <person name="Johannesson H."/>
        </authorList>
    </citation>
    <scope>NUCLEOTIDE SEQUENCE</scope>
    <source>
        <strain evidence="3">CBS 232.78</strain>
    </source>
</reference>